<sequence length="332" mass="35454">MSAGTETRAAATRSQTTGAGRTGGAGRHDGYRPTTGRSRMERIRARGAWGFAAPALLVVAAVTIFPVVYSIVLSFADVEIGYDGFSIQGFGLGNYAALLQSADWYRALGFTVLYTVVTVSVELVLGMLVALVLERLGVTRGWMLALLLVPWSLVTIVNAQLWKYIYDSTYGVATWFFGLFGDAPVILGEPVPAITGLMVADIWKTTPFVAIILLAGLVQISEDLYEAAELDGANGWQTFWRVVVPQLTPTLTIAVLFRVLQAFGVFDLPFVLTNGGPGTTTQSLAIMGYKVLFQDINIGPGAAIATSTAVIVAVGCLLFLRAFRNQAKGGDA</sequence>
<dbReference type="Proteomes" id="UP001237823">
    <property type="component" value="Unassembled WGS sequence"/>
</dbReference>
<dbReference type="Pfam" id="PF00528">
    <property type="entry name" value="BPD_transp_1"/>
    <property type="match status" value="1"/>
</dbReference>
<feature type="region of interest" description="Disordered" evidence="8">
    <location>
        <begin position="1"/>
        <end position="37"/>
    </location>
</feature>
<dbReference type="PANTHER" id="PTHR43005:SF1">
    <property type="entry name" value="SPERMIDINE_PUTRESCINE TRANSPORT SYSTEM PERMEASE PROTEIN"/>
    <property type="match status" value="1"/>
</dbReference>
<proteinExistence type="inferred from homology"/>
<dbReference type="InterPro" id="IPR035906">
    <property type="entry name" value="MetI-like_sf"/>
</dbReference>
<comment type="subcellular location">
    <subcellularLocation>
        <location evidence="1 7">Cell membrane</location>
        <topology evidence="1 7">Multi-pass membrane protein</topology>
    </subcellularLocation>
</comment>
<comment type="similarity">
    <text evidence="7">Belongs to the binding-protein-dependent transport system permease family.</text>
</comment>
<evidence type="ECO:0000256" key="7">
    <source>
        <dbReference type="RuleBase" id="RU363032"/>
    </source>
</evidence>
<organism evidence="10 11">
    <name type="scientific">Curtobacterium citri</name>
    <dbReference type="NCBI Taxonomy" id="3055139"/>
    <lineage>
        <taxon>Bacteria</taxon>
        <taxon>Bacillati</taxon>
        <taxon>Actinomycetota</taxon>
        <taxon>Actinomycetes</taxon>
        <taxon>Micrococcales</taxon>
        <taxon>Microbacteriaceae</taxon>
        <taxon>Curtobacterium</taxon>
    </lineage>
</organism>
<gene>
    <name evidence="10" type="ORF">QUG92_04680</name>
</gene>
<dbReference type="PANTHER" id="PTHR43005">
    <property type="entry name" value="BLR7065 PROTEIN"/>
    <property type="match status" value="1"/>
</dbReference>
<keyword evidence="11" id="KW-1185">Reference proteome</keyword>
<feature type="transmembrane region" description="Helical" evidence="7">
    <location>
        <begin position="112"/>
        <end position="133"/>
    </location>
</feature>
<dbReference type="SUPFAM" id="SSF161098">
    <property type="entry name" value="MetI-like"/>
    <property type="match status" value="1"/>
</dbReference>
<keyword evidence="3" id="KW-1003">Cell membrane</keyword>
<keyword evidence="5 7" id="KW-1133">Transmembrane helix</keyword>
<evidence type="ECO:0000256" key="5">
    <source>
        <dbReference type="ARBA" id="ARBA00022989"/>
    </source>
</evidence>
<dbReference type="Gene3D" id="1.10.3720.10">
    <property type="entry name" value="MetI-like"/>
    <property type="match status" value="1"/>
</dbReference>
<dbReference type="RefSeq" id="WP_289457856.1">
    <property type="nucleotide sequence ID" value="NZ_JAUCML010000002.1"/>
</dbReference>
<comment type="caution">
    <text evidence="10">The sequence shown here is derived from an EMBL/GenBank/DDBJ whole genome shotgun (WGS) entry which is preliminary data.</text>
</comment>
<evidence type="ECO:0000256" key="1">
    <source>
        <dbReference type="ARBA" id="ARBA00004651"/>
    </source>
</evidence>
<evidence type="ECO:0000256" key="4">
    <source>
        <dbReference type="ARBA" id="ARBA00022692"/>
    </source>
</evidence>
<feature type="transmembrane region" description="Helical" evidence="7">
    <location>
        <begin position="199"/>
        <end position="220"/>
    </location>
</feature>
<evidence type="ECO:0000256" key="3">
    <source>
        <dbReference type="ARBA" id="ARBA00022475"/>
    </source>
</evidence>
<feature type="compositionally biased region" description="Low complexity" evidence="8">
    <location>
        <begin position="7"/>
        <end position="19"/>
    </location>
</feature>
<dbReference type="InterPro" id="IPR000515">
    <property type="entry name" value="MetI-like"/>
</dbReference>
<keyword evidence="2 7" id="KW-0813">Transport</keyword>
<feature type="transmembrane region" description="Helical" evidence="7">
    <location>
        <begin position="47"/>
        <end position="72"/>
    </location>
</feature>
<feature type="transmembrane region" description="Helical" evidence="7">
    <location>
        <begin position="142"/>
        <end position="162"/>
    </location>
</feature>
<feature type="domain" description="ABC transmembrane type-1" evidence="9">
    <location>
        <begin position="108"/>
        <end position="321"/>
    </location>
</feature>
<reference evidence="10 11" key="1">
    <citation type="submission" date="2023-06" db="EMBL/GenBank/DDBJ databases">
        <authorList>
            <person name="Feng G."/>
            <person name="Li J."/>
            <person name="Zhu H."/>
        </authorList>
    </citation>
    <scope>NUCLEOTIDE SEQUENCE [LARGE SCALE GENOMIC DNA]</scope>
    <source>
        <strain evidence="10 11">RHCKG23</strain>
    </source>
</reference>
<evidence type="ECO:0000313" key="10">
    <source>
        <dbReference type="EMBL" id="MDM7884391.1"/>
    </source>
</evidence>
<evidence type="ECO:0000256" key="6">
    <source>
        <dbReference type="ARBA" id="ARBA00023136"/>
    </source>
</evidence>
<accession>A0ABT7T490</accession>
<protein>
    <submittedName>
        <fullName evidence="10">Sugar ABC transporter permease</fullName>
    </submittedName>
</protein>
<dbReference type="CDD" id="cd06261">
    <property type="entry name" value="TM_PBP2"/>
    <property type="match status" value="1"/>
</dbReference>
<name>A0ABT7T490_9MICO</name>
<evidence type="ECO:0000259" key="9">
    <source>
        <dbReference type="PROSITE" id="PS50928"/>
    </source>
</evidence>
<dbReference type="EMBL" id="JAUCML010000002">
    <property type="protein sequence ID" value="MDM7884391.1"/>
    <property type="molecule type" value="Genomic_DNA"/>
</dbReference>
<dbReference type="PROSITE" id="PS50928">
    <property type="entry name" value="ABC_TM1"/>
    <property type="match status" value="1"/>
</dbReference>
<evidence type="ECO:0000256" key="2">
    <source>
        <dbReference type="ARBA" id="ARBA00022448"/>
    </source>
</evidence>
<evidence type="ECO:0000313" key="11">
    <source>
        <dbReference type="Proteomes" id="UP001237823"/>
    </source>
</evidence>
<feature type="transmembrane region" description="Helical" evidence="7">
    <location>
        <begin position="298"/>
        <end position="320"/>
    </location>
</feature>
<evidence type="ECO:0000256" key="8">
    <source>
        <dbReference type="SAM" id="MobiDB-lite"/>
    </source>
</evidence>
<keyword evidence="6 7" id="KW-0472">Membrane</keyword>
<keyword evidence="4 7" id="KW-0812">Transmembrane</keyword>